<evidence type="ECO:0000256" key="1">
    <source>
        <dbReference type="SAM" id="Phobius"/>
    </source>
</evidence>
<evidence type="ECO:0000313" key="5">
    <source>
        <dbReference type="Proteomes" id="UP000494163"/>
    </source>
</evidence>
<feature type="transmembrane region" description="Helical" evidence="1">
    <location>
        <begin position="423"/>
        <end position="442"/>
    </location>
</feature>
<keyword evidence="1" id="KW-1133">Transmembrane helix</keyword>
<dbReference type="InterPro" id="IPR052728">
    <property type="entry name" value="O2_lipid_transport_reg"/>
</dbReference>
<keyword evidence="1" id="KW-0812">Transmembrane</keyword>
<accession>A0A0M4EJS4</accession>
<keyword evidence="5" id="KW-1185">Reference proteome</keyword>
<dbReference type="OrthoDB" id="10265389at2759"/>
<sequence>MQRLQLLLLFMGCLQCGSANMTYTQFNLTLYKQMPAMYQLDDYDLCLQHSPPTHRLLYHPTYCLVYAEIVPNASSTLWQQIERTSQDDKHNFRHDLLFMGVCLESCKSSISTLAKYQKQQLYEGKVSDTELSDYYAKVHTRASDERMRYDHVINSCLNRKFEKKYQLRLRSNLEYCIRADEKLEHDAVDQTVYILLALLLLLTISSSSYDYRLKRQQVQPANNQGNEFYQQTLESLPQRFFCAFSICRNYYRLVLPTSSQYAKDLRFFDAFRVVCVFIVILGHTLMVFMTVQLQNPEFFEQFLYKFETSIFQNGNVAIQIFFVMSAFLLYVNFIERQWVDKSTSICRCIGVYFRVFFTRYFRLLPSLVLLILFNGTLLTRLGDGPFWRHLTEAERVFCRSMWWKNVFFINNYMLEDSCAQQTWYMAADMQLFELFLIIIIVIKKYPVLTKLIYSILLLFSFLVPVCLTYFLKLDAVYHIKPETYRYLYFRNAETFYQIYPPFYTNLSGYLVGFLCGHFYLKMRSSISATAFKGNWKFELFLWLLIPASMLVLFSGFIFIKHDFSRPSIWLALYAGVYKNLWILICAGFVCCMCFKVGWIAYEFCSLSIFRPLARISFQAFLWHVFVLRLVAGYFREPIYVNSFFLFCNVLLVFVLTQIMAFFMALLFEYPIAEVLRLLTMQHKLKSKDETSNLSGLQMNIEDELQKSVNV</sequence>
<feature type="transmembrane region" description="Helical" evidence="1">
    <location>
        <begin position="270"/>
        <end position="290"/>
    </location>
</feature>
<dbReference type="EMBL" id="CP012524">
    <property type="protein sequence ID" value="ALC41555.1"/>
    <property type="molecule type" value="Genomic_DNA"/>
</dbReference>
<dbReference type="GO" id="GO:0016747">
    <property type="term" value="F:acyltransferase activity, transferring groups other than amino-acyl groups"/>
    <property type="evidence" value="ECO:0007669"/>
    <property type="project" value="InterPro"/>
</dbReference>
<feature type="transmembrane region" description="Helical" evidence="1">
    <location>
        <begin position="643"/>
        <end position="667"/>
    </location>
</feature>
<evidence type="ECO:0000259" key="3">
    <source>
        <dbReference type="Pfam" id="PF01757"/>
    </source>
</evidence>
<reference evidence="4 5" key="1">
    <citation type="submission" date="2015-08" db="EMBL/GenBank/DDBJ databases">
        <title>Ancestral chromatin configuration constrains chromatin evolution on differentiating sex chromosomes in Drosophila.</title>
        <authorList>
            <person name="Zhou Q."/>
            <person name="Bachtrog D."/>
        </authorList>
    </citation>
    <scope>NUCLEOTIDE SEQUENCE [LARGE SCALE GENOMIC DNA]</scope>
    <source>
        <tissue evidence="4">Whole larvae</tissue>
    </source>
</reference>
<feature type="domain" description="Acyltransferase 3" evidence="3">
    <location>
        <begin position="267"/>
        <end position="655"/>
    </location>
</feature>
<feature type="signal peptide" evidence="2">
    <location>
        <begin position="1"/>
        <end position="19"/>
    </location>
</feature>
<dbReference type="PANTHER" id="PTHR11161">
    <property type="entry name" value="O-ACYLTRANSFERASE"/>
    <property type="match status" value="1"/>
</dbReference>
<feature type="transmembrane region" description="Helical" evidence="1">
    <location>
        <begin position="540"/>
        <end position="559"/>
    </location>
</feature>
<feature type="transmembrane region" description="Helical" evidence="1">
    <location>
        <begin position="192"/>
        <end position="209"/>
    </location>
</feature>
<gene>
    <name evidence="4" type="ORF">Dbus_chr2Rg1134</name>
</gene>
<feature type="transmembrane region" description="Helical" evidence="1">
    <location>
        <begin position="351"/>
        <end position="373"/>
    </location>
</feature>
<name>A0A0M4EJS4_DROBS</name>
<proteinExistence type="predicted"/>
<dbReference type="Proteomes" id="UP000494163">
    <property type="component" value="Chromosome 2R"/>
</dbReference>
<dbReference type="OMA" id="SCAQQTW"/>
<feature type="chain" id="PRO_5005793479" evidence="2">
    <location>
        <begin position="20"/>
        <end position="710"/>
    </location>
</feature>
<dbReference type="PANTHER" id="PTHR11161:SF22">
    <property type="entry name" value="ACYLTRANSFERASE 3 DOMAIN-CONTAINING PROTEIN-RELATED"/>
    <property type="match status" value="1"/>
</dbReference>
<dbReference type="Pfam" id="PF01757">
    <property type="entry name" value="Acyl_transf_3"/>
    <property type="match status" value="1"/>
</dbReference>
<feature type="transmembrane region" description="Helical" evidence="1">
    <location>
        <begin position="612"/>
        <end position="631"/>
    </location>
</feature>
<dbReference type="InterPro" id="IPR002656">
    <property type="entry name" value="Acyl_transf_3_dom"/>
</dbReference>
<keyword evidence="1" id="KW-0472">Membrane</keyword>
<feature type="transmembrane region" description="Helical" evidence="1">
    <location>
        <begin position="451"/>
        <end position="471"/>
    </location>
</feature>
<feature type="transmembrane region" description="Helical" evidence="1">
    <location>
        <begin position="310"/>
        <end position="331"/>
    </location>
</feature>
<protein>
    <submittedName>
        <fullName evidence="4">CG9447</fullName>
    </submittedName>
</protein>
<keyword evidence="2" id="KW-0732">Signal</keyword>
<feature type="transmembrane region" description="Helical" evidence="1">
    <location>
        <begin position="579"/>
        <end position="600"/>
    </location>
</feature>
<organism evidence="4 5">
    <name type="scientific">Drosophila busckii</name>
    <name type="common">Fruit fly</name>
    <dbReference type="NCBI Taxonomy" id="30019"/>
    <lineage>
        <taxon>Eukaryota</taxon>
        <taxon>Metazoa</taxon>
        <taxon>Ecdysozoa</taxon>
        <taxon>Arthropoda</taxon>
        <taxon>Hexapoda</taxon>
        <taxon>Insecta</taxon>
        <taxon>Pterygota</taxon>
        <taxon>Neoptera</taxon>
        <taxon>Endopterygota</taxon>
        <taxon>Diptera</taxon>
        <taxon>Brachycera</taxon>
        <taxon>Muscomorpha</taxon>
        <taxon>Ephydroidea</taxon>
        <taxon>Drosophilidae</taxon>
        <taxon>Drosophila</taxon>
    </lineage>
</organism>
<feature type="transmembrane region" description="Helical" evidence="1">
    <location>
        <begin position="502"/>
        <end position="520"/>
    </location>
</feature>
<evidence type="ECO:0000256" key="2">
    <source>
        <dbReference type="SAM" id="SignalP"/>
    </source>
</evidence>
<dbReference type="AlphaFoldDB" id="A0A0M4EJS4"/>
<evidence type="ECO:0000313" key="4">
    <source>
        <dbReference type="EMBL" id="ALC41555.1"/>
    </source>
</evidence>